<dbReference type="Proteomes" id="UP000009169">
    <property type="component" value="Unassembled WGS sequence"/>
</dbReference>
<evidence type="ECO:0000313" key="2">
    <source>
        <dbReference type="EMBL" id="EGE06043.1"/>
    </source>
</evidence>
<proteinExistence type="predicted"/>
<evidence type="ECO:0000256" key="1">
    <source>
        <dbReference type="SAM" id="MobiDB-lite"/>
    </source>
</evidence>
<reference evidence="3" key="1">
    <citation type="journal article" date="2012" name="MBio">
        <title>Comparative genome analysis of Trichophyton rubrum and related dermatophytes reveals candidate genes involved in infection.</title>
        <authorList>
            <person name="Martinez D.A."/>
            <person name="Oliver B.G."/>
            <person name="Graeser Y."/>
            <person name="Goldberg J.M."/>
            <person name="Li W."/>
            <person name="Martinez-Rossi N.M."/>
            <person name="Monod M."/>
            <person name="Shelest E."/>
            <person name="Barton R.C."/>
            <person name="Birch E."/>
            <person name="Brakhage A.A."/>
            <person name="Chen Z."/>
            <person name="Gurr S.J."/>
            <person name="Heiman D."/>
            <person name="Heitman J."/>
            <person name="Kosti I."/>
            <person name="Rossi A."/>
            <person name="Saif S."/>
            <person name="Samalova M."/>
            <person name="Saunders C.W."/>
            <person name="Shea T."/>
            <person name="Summerbell R.C."/>
            <person name="Xu J."/>
            <person name="Young S."/>
            <person name="Zeng Q."/>
            <person name="Birren B.W."/>
            <person name="Cuomo C.A."/>
            <person name="White T.C."/>
        </authorList>
    </citation>
    <scope>NUCLEOTIDE SEQUENCE [LARGE SCALE GENOMIC DNA]</scope>
    <source>
        <strain evidence="3">ATCC MYA-4606 / CBS 127.97</strain>
    </source>
</reference>
<evidence type="ECO:0000313" key="3">
    <source>
        <dbReference type="Proteomes" id="UP000009169"/>
    </source>
</evidence>
<name>F2PVX5_TRIEC</name>
<gene>
    <name evidence="2" type="ORF">TEQG_05157</name>
</gene>
<dbReference type="VEuPathDB" id="FungiDB:TEQG_05157"/>
<dbReference type="AlphaFoldDB" id="F2PVX5"/>
<organism evidence="2 3">
    <name type="scientific">Trichophyton equinum (strain ATCC MYA-4606 / CBS 127.97)</name>
    <name type="common">Horse ringworm fungus</name>
    <dbReference type="NCBI Taxonomy" id="559882"/>
    <lineage>
        <taxon>Eukaryota</taxon>
        <taxon>Fungi</taxon>
        <taxon>Dikarya</taxon>
        <taxon>Ascomycota</taxon>
        <taxon>Pezizomycotina</taxon>
        <taxon>Eurotiomycetes</taxon>
        <taxon>Eurotiomycetidae</taxon>
        <taxon>Onygenales</taxon>
        <taxon>Arthrodermataceae</taxon>
        <taxon>Trichophyton</taxon>
    </lineage>
</organism>
<keyword evidence="3" id="KW-1185">Reference proteome</keyword>
<dbReference type="HOGENOM" id="CLU_2135323_0_0_1"/>
<feature type="region of interest" description="Disordered" evidence="1">
    <location>
        <begin position="90"/>
        <end position="114"/>
    </location>
</feature>
<protein>
    <submittedName>
        <fullName evidence="2">Uncharacterized protein</fullName>
    </submittedName>
</protein>
<accession>F2PVX5</accession>
<sequence length="114" mass="12134">MDEFRAMATATPPAVWACPCGTRNGFPARTAQCLSIISWRLIVEIAWVCMDLVDINTHLLTPVPVLVVPAGGHSHNTTSLPGCRRVGMFETPSGANLDPGTPSSSGEEKRAEST</sequence>
<dbReference type="EMBL" id="DS995744">
    <property type="protein sequence ID" value="EGE06043.1"/>
    <property type="molecule type" value="Genomic_DNA"/>
</dbReference>